<evidence type="ECO:0000256" key="1">
    <source>
        <dbReference type="ARBA" id="ARBA00022553"/>
    </source>
</evidence>
<organism evidence="4 5">
    <name type="scientific">Chitinivibrio alkaliphilus ACht1</name>
    <dbReference type="NCBI Taxonomy" id="1313304"/>
    <lineage>
        <taxon>Bacteria</taxon>
        <taxon>Pseudomonadati</taxon>
        <taxon>Fibrobacterota</taxon>
        <taxon>Chitinivibrionia</taxon>
        <taxon>Chitinivibrionales</taxon>
        <taxon>Chitinivibrionaceae</taxon>
        <taxon>Chitinivibrio</taxon>
    </lineage>
</organism>
<accession>U7D5K7</accession>
<reference evidence="4 5" key="1">
    <citation type="journal article" date="2013" name="Environ. Microbiol.">
        <title>Genome analysis of Chitinivibrio alkaliphilus gen. nov., sp. nov., a novel extremely haloalkaliphilic anaerobic chitinolytic bacterium from the candidate phylum Termite Group 3.</title>
        <authorList>
            <person name="Sorokin D.Y."/>
            <person name="Gumerov V.M."/>
            <person name="Rakitin A.L."/>
            <person name="Beletsky A.V."/>
            <person name="Damste J.S."/>
            <person name="Muyzer G."/>
            <person name="Mardanov A.V."/>
            <person name="Ravin N.V."/>
        </authorList>
    </citation>
    <scope>NUCLEOTIDE SEQUENCE [LARGE SCALE GENOMIC DNA]</scope>
    <source>
        <strain evidence="4 5">ACht1</strain>
    </source>
</reference>
<dbReference type="CDD" id="cd00156">
    <property type="entry name" value="REC"/>
    <property type="match status" value="1"/>
</dbReference>
<gene>
    <name evidence="4" type="ORF">CALK_1871</name>
</gene>
<dbReference type="Pfam" id="PF00072">
    <property type="entry name" value="Response_reg"/>
    <property type="match status" value="1"/>
</dbReference>
<dbReference type="EMBL" id="ASJR01000016">
    <property type="protein sequence ID" value="ERP31253.1"/>
    <property type="molecule type" value="Genomic_DNA"/>
</dbReference>
<dbReference type="PROSITE" id="PS50110">
    <property type="entry name" value="RESPONSE_REGULATORY"/>
    <property type="match status" value="1"/>
</dbReference>
<dbReference type="InterPro" id="IPR050595">
    <property type="entry name" value="Bact_response_regulator"/>
</dbReference>
<keyword evidence="5" id="KW-1185">Reference proteome</keyword>
<comment type="caution">
    <text evidence="4">The sequence shown here is derived from an EMBL/GenBank/DDBJ whole genome shotgun (WGS) entry which is preliminary data.</text>
</comment>
<dbReference type="PANTHER" id="PTHR44591">
    <property type="entry name" value="STRESS RESPONSE REGULATOR PROTEIN 1"/>
    <property type="match status" value="1"/>
</dbReference>
<dbReference type="InterPro" id="IPR011006">
    <property type="entry name" value="CheY-like_superfamily"/>
</dbReference>
<dbReference type="SMART" id="SM00448">
    <property type="entry name" value="REC"/>
    <property type="match status" value="1"/>
</dbReference>
<evidence type="ECO:0000259" key="3">
    <source>
        <dbReference type="PROSITE" id="PS50110"/>
    </source>
</evidence>
<evidence type="ECO:0000313" key="5">
    <source>
        <dbReference type="Proteomes" id="UP000017148"/>
    </source>
</evidence>
<dbReference type="OrthoDB" id="9802155at2"/>
<dbReference type="RefSeq" id="WP_022637300.1">
    <property type="nucleotide sequence ID" value="NZ_ASJR01000016.1"/>
</dbReference>
<dbReference type="Gene3D" id="3.40.50.2300">
    <property type="match status" value="1"/>
</dbReference>
<keyword evidence="1 2" id="KW-0597">Phosphoprotein</keyword>
<protein>
    <submittedName>
        <fullName evidence="4">Signal receiver domain-containing protein</fullName>
    </submittedName>
</protein>
<dbReference type="InterPro" id="IPR001789">
    <property type="entry name" value="Sig_transdc_resp-reg_receiver"/>
</dbReference>
<evidence type="ECO:0000313" key="4">
    <source>
        <dbReference type="EMBL" id="ERP31253.1"/>
    </source>
</evidence>
<dbReference type="SUPFAM" id="SSF52172">
    <property type="entry name" value="CheY-like"/>
    <property type="match status" value="1"/>
</dbReference>
<dbReference type="PANTHER" id="PTHR44591:SF3">
    <property type="entry name" value="RESPONSE REGULATORY DOMAIN-CONTAINING PROTEIN"/>
    <property type="match status" value="1"/>
</dbReference>
<dbReference type="Proteomes" id="UP000017148">
    <property type="component" value="Unassembled WGS sequence"/>
</dbReference>
<feature type="modified residue" description="4-aspartylphosphate" evidence="2">
    <location>
        <position position="53"/>
    </location>
</feature>
<dbReference type="GO" id="GO:0000160">
    <property type="term" value="P:phosphorelay signal transduction system"/>
    <property type="evidence" value="ECO:0007669"/>
    <property type="project" value="InterPro"/>
</dbReference>
<dbReference type="eggNOG" id="COG3437">
    <property type="taxonomic scope" value="Bacteria"/>
</dbReference>
<sequence length="140" mass="15970">MKYRILIVDDEKEIRDMLSRHFRLKGYSCSTAEGVDAAEGVLQSELVHIVISDIVMPGKSGTELMKLINEEYPMVKIIMITGYVSLENALTCMRRGADTCIFKPLGDLTELDEAVHRAGAWHSRWLEKLHILKDNRRGHE</sequence>
<name>U7D5K7_9BACT</name>
<dbReference type="STRING" id="1313304.CALK_1871"/>
<evidence type="ECO:0000256" key="2">
    <source>
        <dbReference type="PROSITE-ProRule" id="PRU00169"/>
    </source>
</evidence>
<dbReference type="AlphaFoldDB" id="U7D5K7"/>
<proteinExistence type="predicted"/>
<feature type="domain" description="Response regulatory" evidence="3">
    <location>
        <begin position="4"/>
        <end position="118"/>
    </location>
</feature>